<dbReference type="AlphaFoldDB" id="A0AA88DVU9"/>
<name>A0AA88DVU9_FICCA</name>
<dbReference type="EMBL" id="BTGU01000133">
    <property type="protein sequence ID" value="GMN62681.1"/>
    <property type="molecule type" value="Genomic_DNA"/>
</dbReference>
<reference evidence="1" key="1">
    <citation type="submission" date="2023-07" db="EMBL/GenBank/DDBJ databases">
        <title>draft genome sequence of fig (Ficus carica).</title>
        <authorList>
            <person name="Takahashi T."/>
            <person name="Nishimura K."/>
        </authorList>
    </citation>
    <scope>NUCLEOTIDE SEQUENCE</scope>
</reference>
<evidence type="ECO:0000313" key="1">
    <source>
        <dbReference type="EMBL" id="GMN62681.1"/>
    </source>
</evidence>
<accession>A0AA88DVU9</accession>
<comment type="caution">
    <text evidence="1">The sequence shown here is derived from an EMBL/GenBank/DDBJ whole genome shotgun (WGS) entry which is preliminary data.</text>
</comment>
<proteinExistence type="predicted"/>
<protein>
    <submittedName>
        <fullName evidence="1">Uncharacterized protein</fullName>
    </submittedName>
</protein>
<gene>
    <name evidence="1" type="ORF">TIFTF001_031766</name>
</gene>
<sequence length="62" mass="6865">MASLTMGVYGGKDQLVEDQGTWAMTSRWGNFTMEKCQASALQVRSPVTGSVTMVAHQRHDEF</sequence>
<evidence type="ECO:0000313" key="2">
    <source>
        <dbReference type="Proteomes" id="UP001187192"/>
    </source>
</evidence>
<dbReference type="Proteomes" id="UP001187192">
    <property type="component" value="Unassembled WGS sequence"/>
</dbReference>
<organism evidence="1 2">
    <name type="scientific">Ficus carica</name>
    <name type="common">Common fig</name>
    <dbReference type="NCBI Taxonomy" id="3494"/>
    <lineage>
        <taxon>Eukaryota</taxon>
        <taxon>Viridiplantae</taxon>
        <taxon>Streptophyta</taxon>
        <taxon>Embryophyta</taxon>
        <taxon>Tracheophyta</taxon>
        <taxon>Spermatophyta</taxon>
        <taxon>Magnoliopsida</taxon>
        <taxon>eudicotyledons</taxon>
        <taxon>Gunneridae</taxon>
        <taxon>Pentapetalae</taxon>
        <taxon>rosids</taxon>
        <taxon>fabids</taxon>
        <taxon>Rosales</taxon>
        <taxon>Moraceae</taxon>
        <taxon>Ficeae</taxon>
        <taxon>Ficus</taxon>
    </lineage>
</organism>
<keyword evidence="2" id="KW-1185">Reference proteome</keyword>